<organism evidence="3 5">
    <name type="scientific">Bifidobacterium adolescentis</name>
    <dbReference type="NCBI Taxonomy" id="1680"/>
    <lineage>
        <taxon>Bacteria</taxon>
        <taxon>Bacillati</taxon>
        <taxon>Actinomycetota</taxon>
        <taxon>Actinomycetes</taxon>
        <taxon>Bifidobacteriales</taxon>
        <taxon>Bifidobacteriaceae</taxon>
        <taxon>Bifidobacterium</taxon>
    </lineage>
</organism>
<feature type="transmembrane region" description="Helical" evidence="2">
    <location>
        <begin position="124"/>
        <end position="146"/>
    </location>
</feature>
<evidence type="ECO:0000313" key="5">
    <source>
        <dbReference type="Proteomes" id="UP000095647"/>
    </source>
</evidence>
<dbReference type="AlphaFoldDB" id="A0A173WM64"/>
<feature type="transmembrane region" description="Helical" evidence="2">
    <location>
        <begin position="203"/>
        <end position="222"/>
    </location>
</feature>
<dbReference type="RefSeq" id="WP_003810473.1">
    <property type="nucleotide sequence ID" value="NZ_CACRSR010000004.1"/>
</dbReference>
<dbReference type="EMBL" id="CYYI01000001">
    <property type="protein sequence ID" value="CUN40592.1"/>
    <property type="molecule type" value="Genomic_DNA"/>
</dbReference>
<name>A0A173WM64_BIFAD</name>
<dbReference type="Proteomes" id="UP000095647">
    <property type="component" value="Unassembled WGS sequence"/>
</dbReference>
<feature type="region of interest" description="Disordered" evidence="1">
    <location>
        <begin position="260"/>
        <end position="286"/>
    </location>
</feature>
<keyword evidence="2" id="KW-0812">Transmembrane</keyword>
<feature type="transmembrane region" description="Helical" evidence="2">
    <location>
        <begin position="228"/>
        <end position="250"/>
    </location>
</feature>
<evidence type="ECO:0000313" key="6">
    <source>
        <dbReference type="Proteomes" id="UP000470200"/>
    </source>
</evidence>
<reference evidence="3 5" key="1">
    <citation type="submission" date="2015-09" db="EMBL/GenBank/DDBJ databases">
        <authorList>
            <consortium name="Pathogen Informatics"/>
        </authorList>
    </citation>
    <scope>NUCLEOTIDE SEQUENCE [LARGE SCALE GENOMIC DNA]</scope>
    <source>
        <strain evidence="3 5">2789STDY5608824</strain>
    </source>
</reference>
<keyword evidence="2" id="KW-0472">Membrane</keyword>
<evidence type="ECO:0000256" key="2">
    <source>
        <dbReference type="SAM" id="Phobius"/>
    </source>
</evidence>
<reference evidence="4 6" key="2">
    <citation type="journal article" date="2019" name="Nat. Med.">
        <title>A library of human gut bacterial isolates paired with longitudinal multiomics data enables mechanistic microbiome research.</title>
        <authorList>
            <person name="Poyet M."/>
            <person name="Groussin M."/>
            <person name="Gibbons S.M."/>
            <person name="Avila-Pacheco J."/>
            <person name="Jiang X."/>
            <person name="Kearney S.M."/>
            <person name="Perrotta A.R."/>
            <person name="Berdy B."/>
            <person name="Zhao S."/>
            <person name="Lieberman T.D."/>
            <person name="Swanson P.K."/>
            <person name="Smith M."/>
            <person name="Roesemann S."/>
            <person name="Alexander J.E."/>
            <person name="Rich S.A."/>
            <person name="Livny J."/>
            <person name="Vlamakis H."/>
            <person name="Clish C."/>
            <person name="Bullock K."/>
            <person name="Deik A."/>
            <person name="Scott J."/>
            <person name="Pierce K.A."/>
            <person name="Xavier R.J."/>
            <person name="Alm E.J."/>
        </authorList>
    </citation>
    <scope>NUCLEOTIDE SEQUENCE [LARGE SCALE GENOMIC DNA]</scope>
    <source>
        <strain evidence="4 6">BIOML-A105</strain>
    </source>
</reference>
<gene>
    <name evidence="3" type="ORF">ERS852382_00304</name>
    <name evidence="4" type="ORF">GA629_06365</name>
</gene>
<protein>
    <submittedName>
        <fullName evidence="3">Uncharacterized protein</fullName>
    </submittedName>
</protein>
<feature type="transmembrane region" description="Helical" evidence="2">
    <location>
        <begin position="89"/>
        <end position="112"/>
    </location>
</feature>
<sequence>MDIEKISKYLLTTVLKLLKGVPDLWRADVSRIIKELKEMVELESHAGERQRSVIRAHREFLVDEAVERLAYETYTRKGLRFWANQQELVCGYFSLFLVGGLYGIDVGLLLLVCVMSQDMNGAAAVGKLLIAFAVTASSTILAAMIGKRIYTHVALRKQFRLDILERIRDGGSGMDASFTQAMEKSYKRLHEYEETRRVWKYRILVLSCLLTASLLVLVAAMAFNWWSGLIRCIGAVALWGPFLVLTVVLLRAPKLSEEGGTVNQTAPKMEAESHLDKTVADEPARAERHDVHHHAMRILRYLSVFLFAFSLTGLAHSGKRSDPNHRVRGRC</sequence>
<evidence type="ECO:0000313" key="3">
    <source>
        <dbReference type="EMBL" id="CUN40592.1"/>
    </source>
</evidence>
<feature type="transmembrane region" description="Helical" evidence="2">
    <location>
        <begin position="298"/>
        <end position="316"/>
    </location>
</feature>
<proteinExistence type="predicted"/>
<evidence type="ECO:0000256" key="1">
    <source>
        <dbReference type="SAM" id="MobiDB-lite"/>
    </source>
</evidence>
<feature type="compositionally biased region" description="Basic and acidic residues" evidence="1">
    <location>
        <begin position="269"/>
        <end position="286"/>
    </location>
</feature>
<evidence type="ECO:0000313" key="4">
    <source>
        <dbReference type="EMBL" id="KAB5884405.1"/>
    </source>
</evidence>
<dbReference type="EMBL" id="WDIP01000006">
    <property type="protein sequence ID" value="KAB5884405.1"/>
    <property type="molecule type" value="Genomic_DNA"/>
</dbReference>
<dbReference type="Proteomes" id="UP000470200">
    <property type="component" value="Unassembled WGS sequence"/>
</dbReference>
<keyword evidence="2" id="KW-1133">Transmembrane helix</keyword>
<accession>A0A173WM64</accession>